<evidence type="ECO:0000313" key="3">
    <source>
        <dbReference type="Proteomes" id="UP000004535"/>
    </source>
</evidence>
<reference evidence="2 3" key="1">
    <citation type="journal article" date="2012" name="J. Bacteriol.">
        <title>Draft Genome Sequence Determination for Cystic Fibrosis and Chronic Granulomatous Disease Burkholderia multivorans Isolates.</title>
        <authorList>
            <person name="Varga J.J."/>
            <person name="Losada L."/>
            <person name="Zelazny A.M."/>
            <person name="Brinkac L."/>
            <person name="Harkins D."/>
            <person name="Radune D."/>
            <person name="Hostetler J."/>
            <person name="Sampaio E.P."/>
            <person name="Ronning C.M."/>
            <person name="Nierman W.C."/>
            <person name="Greenberg D.E."/>
            <person name="Holland S.M."/>
            <person name="Goldberg J.B."/>
        </authorList>
    </citation>
    <scope>NUCLEOTIDE SEQUENCE [LARGE SCALE GENOMIC DNA]</scope>
    <source>
        <strain evidence="2 3">CGD2</strain>
    </source>
</reference>
<name>B9BJJ5_9BURK</name>
<feature type="region of interest" description="Disordered" evidence="1">
    <location>
        <begin position="34"/>
        <end position="55"/>
    </location>
</feature>
<evidence type="ECO:0000313" key="2">
    <source>
        <dbReference type="EMBL" id="EEE09878.1"/>
    </source>
</evidence>
<dbReference type="EMBL" id="ACFC01000001">
    <property type="protein sequence ID" value="EEE09878.1"/>
    <property type="molecule type" value="Genomic_DNA"/>
</dbReference>
<dbReference type="AlphaFoldDB" id="B9BJJ5"/>
<comment type="caution">
    <text evidence="2">The sequence shown here is derived from an EMBL/GenBank/DDBJ whole genome shotgun (WGS) entry which is preliminary data.</text>
</comment>
<sequence>MPDARSRSYFPAFRYLCNDPMCYMNADVARPPPGFHPVKTNRSALTEPAADAKAG</sequence>
<gene>
    <name evidence="2" type="ORF">BURMUCGD2_5251</name>
</gene>
<proteinExistence type="predicted"/>
<dbReference type="Proteomes" id="UP000004535">
    <property type="component" value="Unassembled WGS sequence"/>
</dbReference>
<evidence type="ECO:0000256" key="1">
    <source>
        <dbReference type="SAM" id="MobiDB-lite"/>
    </source>
</evidence>
<protein>
    <submittedName>
        <fullName evidence="2">Uncharacterized protein</fullName>
    </submittedName>
</protein>
<organism evidence="2 3">
    <name type="scientific">Burkholderia multivorans CGD2</name>
    <dbReference type="NCBI Taxonomy" id="513052"/>
    <lineage>
        <taxon>Bacteria</taxon>
        <taxon>Pseudomonadati</taxon>
        <taxon>Pseudomonadota</taxon>
        <taxon>Betaproteobacteria</taxon>
        <taxon>Burkholderiales</taxon>
        <taxon>Burkholderiaceae</taxon>
        <taxon>Burkholderia</taxon>
        <taxon>Burkholderia cepacia complex</taxon>
    </lineage>
</organism>
<accession>B9BJJ5</accession>